<dbReference type="KEGG" id="psyo:PB01_16240"/>
<organism evidence="7 8">
    <name type="scientific">Psychrobacillus glaciei</name>
    <dbReference type="NCBI Taxonomy" id="2283160"/>
    <lineage>
        <taxon>Bacteria</taxon>
        <taxon>Bacillati</taxon>
        <taxon>Bacillota</taxon>
        <taxon>Bacilli</taxon>
        <taxon>Bacillales</taxon>
        <taxon>Bacillaceae</taxon>
        <taxon>Psychrobacillus</taxon>
    </lineage>
</organism>
<dbReference type="Pfam" id="PF00015">
    <property type="entry name" value="MCPsignal"/>
    <property type="match status" value="1"/>
</dbReference>
<dbReference type="GO" id="GO:0007165">
    <property type="term" value="P:signal transduction"/>
    <property type="evidence" value="ECO:0007669"/>
    <property type="project" value="UniProtKB-KW"/>
</dbReference>
<dbReference type="SUPFAM" id="SSF55785">
    <property type="entry name" value="PYP-like sensor domain (PAS domain)"/>
    <property type="match status" value="1"/>
</dbReference>
<dbReference type="PROSITE" id="PS50112">
    <property type="entry name" value="PAS"/>
    <property type="match status" value="1"/>
</dbReference>
<dbReference type="GO" id="GO:0016020">
    <property type="term" value="C:membrane"/>
    <property type="evidence" value="ECO:0007669"/>
    <property type="project" value="InterPro"/>
</dbReference>
<dbReference type="Proteomes" id="UP000325517">
    <property type="component" value="Chromosome"/>
</dbReference>
<dbReference type="InterPro" id="IPR000014">
    <property type="entry name" value="PAS"/>
</dbReference>
<dbReference type="PANTHER" id="PTHR32089">
    <property type="entry name" value="METHYL-ACCEPTING CHEMOTAXIS PROTEIN MCPB"/>
    <property type="match status" value="1"/>
</dbReference>
<evidence type="ECO:0000256" key="3">
    <source>
        <dbReference type="SAM" id="Coils"/>
    </source>
</evidence>
<dbReference type="SUPFAM" id="SSF58104">
    <property type="entry name" value="Methyl-accepting chemotaxis protein (MCP) signaling domain"/>
    <property type="match status" value="1"/>
</dbReference>
<dbReference type="RefSeq" id="WP_151701119.1">
    <property type="nucleotide sequence ID" value="NZ_CP031223.1"/>
</dbReference>
<dbReference type="NCBIfam" id="TIGR00229">
    <property type="entry name" value="sensory_box"/>
    <property type="match status" value="1"/>
</dbReference>
<dbReference type="Gene3D" id="3.30.450.20">
    <property type="entry name" value="PAS domain"/>
    <property type="match status" value="1"/>
</dbReference>
<keyword evidence="3" id="KW-0175">Coiled coil</keyword>
<dbReference type="EMBL" id="CP031223">
    <property type="protein sequence ID" value="QFG00233.1"/>
    <property type="molecule type" value="Genomic_DNA"/>
</dbReference>
<keyword evidence="1 2" id="KW-0807">Transducer</keyword>
<accession>A0A5J6SRN6</accession>
<dbReference type="InterPro" id="IPR004089">
    <property type="entry name" value="MCPsignal_dom"/>
</dbReference>
<evidence type="ECO:0000256" key="1">
    <source>
        <dbReference type="ARBA" id="ARBA00023224"/>
    </source>
</evidence>
<name>A0A5J6SRN6_9BACI</name>
<feature type="domain" description="PAC" evidence="6">
    <location>
        <begin position="81"/>
        <end position="135"/>
    </location>
</feature>
<dbReference type="Gene3D" id="1.10.287.950">
    <property type="entry name" value="Methyl-accepting chemotaxis protein"/>
    <property type="match status" value="1"/>
</dbReference>
<evidence type="ECO:0000313" key="8">
    <source>
        <dbReference type="Proteomes" id="UP000325517"/>
    </source>
</evidence>
<evidence type="ECO:0000313" key="7">
    <source>
        <dbReference type="EMBL" id="QFG00233.1"/>
    </source>
</evidence>
<dbReference type="AlphaFoldDB" id="A0A5J6SRN6"/>
<evidence type="ECO:0000256" key="2">
    <source>
        <dbReference type="PROSITE-ProRule" id="PRU00284"/>
    </source>
</evidence>
<dbReference type="Pfam" id="PF08448">
    <property type="entry name" value="PAS_4"/>
    <property type="match status" value="1"/>
</dbReference>
<dbReference type="InterPro" id="IPR013656">
    <property type="entry name" value="PAS_4"/>
</dbReference>
<gene>
    <name evidence="7" type="ORF">PB01_16240</name>
</gene>
<protein>
    <submittedName>
        <fullName evidence="7">PAS domain S-box protein</fullName>
    </submittedName>
</protein>
<evidence type="ECO:0000259" key="6">
    <source>
        <dbReference type="PROSITE" id="PS50113"/>
    </source>
</evidence>
<sequence length="302" mass="33802">MNYSQVEEVNDMSVVEALEKNLAIIRFDLNRRVAYVNDNFANELGYSKEKVMGMNHKDFCFPKYANSTEYEQFWRDLFAGKTLHNKVERKDANGNSVMFEATYMPIFGERGRVLGVTKVAANVTEQHQTIMVVTNELNDMSEGLNNRAETGMKRSQDLLETIDEIAKGAKESTATLVSLQVQADSIRGIVQTIREIAAQTNLLALNAAIEAARAGEHGRGFNVVAQEVRKLAARVEASIVEVRENIEGIAKQVNKVTQSNAKSQQSIEKSQDEIRIALEEFKEISKASEKLEAQTAHFVKLI</sequence>
<dbReference type="CDD" id="cd00130">
    <property type="entry name" value="PAS"/>
    <property type="match status" value="1"/>
</dbReference>
<keyword evidence="8" id="KW-1185">Reference proteome</keyword>
<evidence type="ECO:0000259" key="5">
    <source>
        <dbReference type="PROSITE" id="PS50112"/>
    </source>
</evidence>
<proteinExistence type="predicted"/>
<feature type="domain" description="Methyl-accepting transducer" evidence="4">
    <location>
        <begin position="134"/>
        <end position="302"/>
    </location>
</feature>
<dbReference type="InterPro" id="IPR035965">
    <property type="entry name" value="PAS-like_dom_sf"/>
</dbReference>
<reference evidence="7 8" key="1">
    <citation type="submission" date="2018-07" db="EMBL/GenBank/DDBJ databases">
        <title>Complete genome sequence of Psychrobacillus sp. PB01, isolated from iceberg, and comparative genome analysis of Psychrobacillus strains.</title>
        <authorList>
            <person name="Lee P.C."/>
        </authorList>
    </citation>
    <scope>NUCLEOTIDE SEQUENCE [LARGE SCALE GENOMIC DNA]</scope>
    <source>
        <strain evidence="7 8">PB01</strain>
    </source>
</reference>
<dbReference type="PANTHER" id="PTHR32089:SF112">
    <property type="entry name" value="LYSOZYME-LIKE PROTEIN-RELATED"/>
    <property type="match status" value="1"/>
</dbReference>
<feature type="domain" description="PAS" evidence="5">
    <location>
        <begin position="24"/>
        <end position="55"/>
    </location>
</feature>
<evidence type="ECO:0000259" key="4">
    <source>
        <dbReference type="PROSITE" id="PS50111"/>
    </source>
</evidence>
<dbReference type="PROSITE" id="PS50113">
    <property type="entry name" value="PAC"/>
    <property type="match status" value="1"/>
</dbReference>
<feature type="coiled-coil region" evidence="3">
    <location>
        <begin position="225"/>
        <end position="294"/>
    </location>
</feature>
<dbReference type="PROSITE" id="PS50111">
    <property type="entry name" value="CHEMOTAXIS_TRANSDUC_2"/>
    <property type="match status" value="1"/>
</dbReference>
<dbReference type="InterPro" id="IPR000700">
    <property type="entry name" value="PAS-assoc_C"/>
</dbReference>
<dbReference type="SMART" id="SM00283">
    <property type="entry name" value="MA"/>
    <property type="match status" value="1"/>
</dbReference>
<dbReference type="OrthoDB" id="9765776at2"/>